<keyword evidence="4" id="KW-0949">S-adenosyl-L-methionine</keyword>
<keyword evidence="11" id="KW-1185">Reference proteome</keyword>
<dbReference type="Proteomes" id="UP001151760">
    <property type="component" value="Unassembled WGS sequence"/>
</dbReference>
<comment type="subcellular location">
    <subcellularLocation>
        <location evidence="1">Membrane</location>
        <topology evidence="1">Multi-pass membrane protein</topology>
    </subcellularLocation>
</comment>
<dbReference type="Pfam" id="PF01496">
    <property type="entry name" value="V_ATPase_I"/>
    <property type="match status" value="1"/>
</dbReference>
<evidence type="ECO:0000256" key="4">
    <source>
        <dbReference type="ARBA" id="ARBA00022691"/>
    </source>
</evidence>
<dbReference type="InterPro" id="IPR025799">
    <property type="entry name" value="Arg_MeTrfase"/>
</dbReference>
<name>A0ABQ4WUM9_9ASTR</name>
<reference evidence="10" key="1">
    <citation type="journal article" date="2022" name="Int. J. Mol. Sci.">
        <title>Draft Genome of Tanacetum Coccineum: Genomic Comparison of Closely Related Tanacetum-Family Plants.</title>
        <authorList>
            <person name="Yamashiro T."/>
            <person name="Shiraishi A."/>
            <person name="Nakayama K."/>
            <person name="Satake H."/>
        </authorList>
    </citation>
    <scope>NUCLEOTIDE SEQUENCE</scope>
</reference>
<evidence type="ECO:0000259" key="9">
    <source>
        <dbReference type="Pfam" id="PF17285"/>
    </source>
</evidence>
<dbReference type="InterPro" id="IPR002490">
    <property type="entry name" value="V-ATPase_116kDa_su"/>
</dbReference>
<dbReference type="Gene3D" id="3.10.20.90">
    <property type="entry name" value="Phosphatidylinositol 3-kinase Catalytic Subunit, Chain A, domain 1"/>
    <property type="match status" value="1"/>
</dbReference>
<evidence type="ECO:0000256" key="6">
    <source>
        <dbReference type="ARBA" id="ARBA00022989"/>
    </source>
</evidence>
<accession>A0ABQ4WUM9</accession>
<dbReference type="InterPro" id="IPR035247">
    <property type="entry name" value="PRMT5_TIM"/>
</dbReference>
<evidence type="ECO:0000256" key="1">
    <source>
        <dbReference type="ARBA" id="ARBA00004141"/>
    </source>
</evidence>
<sequence>MVLTPSQWSSHVVGKISSWIDLDSEDDVLREDSEIALKLELAWASHLSLQASLFPTPKGKSCGNYARCVNQILQNLNNMQAEDYRVKVEVETDIPCLQFFAYQLKAIALCNAYSHVTKGGIIGRSCEFLNGLKQGWVETDGSVVQSIANQFEHWNNLIQNALQRATVESNSQVEPIFEILNAKESPPTYFCTNKFTSAFQEIVDVYGLPGQGEPFDSDARGLAELISGLKNNSAIARKANAEVANVLSLLLIKNVIHITTYMPKLLDQVRYSFTQLRSCGAGTLGTPVQKGDLKKILAREMNLETKDQRLLFKGKEKGGGERLDMAGVKDM</sequence>
<evidence type="ECO:0000256" key="3">
    <source>
        <dbReference type="ARBA" id="ARBA00022448"/>
    </source>
</evidence>
<evidence type="ECO:0000313" key="10">
    <source>
        <dbReference type="EMBL" id="GJS56584.1"/>
    </source>
</evidence>
<gene>
    <name evidence="10" type="ORF">Tco_0629946</name>
</gene>
<evidence type="ECO:0000256" key="5">
    <source>
        <dbReference type="ARBA" id="ARBA00022692"/>
    </source>
</evidence>
<evidence type="ECO:0000256" key="8">
    <source>
        <dbReference type="ARBA" id="ARBA00023136"/>
    </source>
</evidence>
<keyword evidence="8" id="KW-0472">Membrane</keyword>
<dbReference type="EMBL" id="BQNB010008946">
    <property type="protein sequence ID" value="GJS56584.1"/>
    <property type="molecule type" value="Genomic_DNA"/>
</dbReference>
<keyword evidence="5" id="KW-0812">Transmembrane</keyword>
<keyword evidence="7" id="KW-0406">Ion transport</keyword>
<organism evidence="10 11">
    <name type="scientific">Tanacetum coccineum</name>
    <dbReference type="NCBI Taxonomy" id="301880"/>
    <lineage>
        <taxon>Eukaryota</taxon>
        <taxon>Viridiplantae</taxon>
        <taxon>Streptophyta</taxon>
        <taxon>Embryophyta</taxon>
        <taxon>Tracheophyta</taxon>
        <taxon>Spermatophyta</taxon>
        <taxon>Magnoliopsida</taxon>
        <taxon>eudicotyledons</taxon>
        <taxon>Gunneridae</taxon>
        <taxon>Pentapetalae</taxon>
        <taxon>asterids</taxon>
        <taxon>campanulids</taxon>
        <taxon>Asterales</taxon>
        <taxon>Asteraceae</taxon>
        <taxon>Asteroideae</taxon>
        <taxon>Anthemideae</taxon>
        <taxon>Anthemidinae</taxon>
        <taxon>Tanacetum</taxon>
    </lineage>
</organism>
<keyword evidence="3" id="KW-0813">Transport</keyword>
<keyword evidence="6" id="KW-1133">Transmembrane helix</keyword>
<evidence type="ECO:0000313" key="11">
    <source>
        <dbReference type="Proteomes" id="UP001151760"/>
    </source>
</evidence>
<comment type="similarity">
    <text evidence="2">Belongs to the V-ATPase 116 kDa subunit family.</text>
</comment>
<proteinExistence type="inferred from homology"/>
<feature type="domain" description="PRMT5 TIM barrel" evidence="9">
    <location>
        <begin position="2"/>
        <end position="80"/>
    </location>
</feature>
<dbReference type="Pfam" id="PF17285">
    <property type="entry name" value="PRMT5_TIM"/>
    <property type="match status" value="1"/>
</dbReference>
<dbReference type="PANTHER" id="PTHR10738">
    <property type="entry name" value="PROTEIN ARGININE N-METHYLTRANSFERASE 5"/>
    <property type="match status" value="1"/>
</dbReference>
<comment type="caution">
    <text evidence="10">The sequence shown here is derived from an EMBL/GenBank/DDBJ whole genome shotgun (WGS) entry which is preliminary data.</text>
</comment>
<dbReference type="PANTHER" id="PTHR10738:SF0">
    <property type="entry name" value="PROTEIN ARGININE N-METHYLTRANSFERASE 5"/>
    <property type="match status" value="1"/>
</dbReference>
<evidence type="ECO:0000256" key="7">
    <source>
        <dbReference type="ARBA" id="ARBA00023065"/>
    </source>
</evidence>
<dbReference type="Gene3D" id="3.20.20.150">
    <property type="entry name" value="Divalent-metal-dependent TIM barrel enzymes"/>
    <property type="match status" value="1"/>
</dbReference>
<protein>
    <submittedName>
        <fullName evidence="10">Protein arginine N-methyltransferase 1.5 isoform X1</fullName>
    </submittedName>
</protein>
<reference evidence="10" key="2">
    <citation type="submission" date="2022-01" db="EMBL/GenBank/DDBJ databases">
        <authorList>
            <person name="Yamashiro T."/>
            <person name="Shiraishi A."/>
            <person name="Satake H."/>
            <person name="Nakayama K."/>
        </authorList>
    </citation>
    <scope>NUCLEOTIDE SEQUENCE</scope>
</reference>
<evidence type="ECO:0000256" key="2">
    <source>
        <dbReference type="ARBA" id="ARBA00009904"/>
    </source>
</evidence>